<evidence type="ECO:0000313" key="3">
    <source>
        <dbReference type="Proteomes" id="UP000295164"/>
    </source>
</evidence>
<comment type="caution">
    <text evidence="2">The sequence shown here is derived from an EMBL/GenBank/DDBJ whole genome shotgun (WGS) entry which is preliminary data.</text>
</comment>
<evidence type="ECO:0000256" key="1">
    <source>
        <dbReference type="SAM" id="Phobius"/>
    </source>
</evidence>
<evidence type="ECO:0000313" key="2">
    <source>
        <dbReference type="EMBL" id="TCZ65689.1"/>
    </source>
</evidence>
<protein>
    <submittedName>
        <fullName evidence="2">Uncharacterized protein</fullName>
    </submittedName>
</protein>
<dbReference type="AlphaFoldDB" id="A0A4V6P644"/>
<feature type="transmembrane region" description="Helical" evidence="1">
    <location>
        <begin position="12"/>
        <end position="33"/>
    </location>
</feature>
<keyword evidence="1" id="KW-1133">Transmembrane helix</keyword>
<accession>A0A4V6P644</accession>
<keyword evidence="1" id="KW-0472">Membrane</keyword>
<keyword evidence="1" id="KW-0812">Transmembrane</keyword>
<gene>
    <name evidence="2" type="ORF">E0486_17360</name>
</gene>
<sequence>MMRNLNFFQPGSLYYPFRWFIVVLLSVSGLLAYHDLTGRRLYNFSSNQWNAGGPGTHYHK</sequence>
<dbReference type="Proteomes" id="UP000295164">
    <property type="component" value="Unassembled WGS sequence"/>
</dbReference>
<proteinExistence type="predicted"/>
<reference evidence="2 3" key="1">
    <citation type="submission" date="2019-03" db="EMBL/GenBank/DDBJ databases">
        <authorList>
            <person name="Kim M.K.M."/>
        </authorList>
    </citation>
    <scope>NUCLEOTIDE SEQUENCE [LARGE SCALE GENOMIC DNA]</scope>
    <source>
        <strain evidence="2 3">17J68-15</strain>
    </source>
</reference>
<keyword evidence="3" id="KW-1185">Reference proteome</keyword>
<organism evidence="2 3">
    <name type="scientific">Flaviaesturariibacter aridisoli</name>
    <dbReference type="NCBI Taxonomy" id="2545761"/>
    <lineage>
        <taxon>Bacteria</taxon>
        <taxon>Pseudomonadati</taxon>
        <taxon>Bacteroidota</taxon>
        <taxon>Chitinophagia</taxon>
        <taxon>Chitinophagales</taxon>
        <taxon>Chitinophagaceae</taxon>
        <taxon>Flaviaestuariibacter</taxon>
    </lineage>
</organism>
<dbReference type="RefSeq" id="WP_165917399.1">
    <property type="nucleotide sequence ID" value="NZ_SKFH01000049.1"/>
</dbReference>
<name>A0A4V6P644_9BACT</name>
<dbReference type="EMBL" id="SKFH01000049">
    <property type="protein sequence ID" value="TCZ65689.1"/>
    <property type="molecule type" value="Genomic_DNA"/>
</dbReference>